<proteinExistence type="predicted"/>
<protein>
    <submittedName>
        <fullName evidence="1">134_t:CDS:1</fullName>
    </submittedName>
</protein>
<comment type="caution">
    <text evidence="1">The sequence shown here is derived from an EMBL/GenBank/DDBJ whole genome shotgun (WGS) entry which is preliminary data.</text>
</comment>
<evidence type="ECO:0000313" key="1">
    <source>
        <dbReference type="EMBL" id="CAG8445503.1"/>
    </source>
</evidence>
<name>A0ACA9K0N5_9GLOM</name>
<keyword evidence="2" id="KW-1185">Reference proteome</keyword>
<dbReference type="Proteomes" id="UP000789702">
    <property type="component" value="Unassembled WGS sequence"/>
</dbReference>
<sequence length="96" mass="10975">MCCNGHRKKKNTDIPDSWIPITLKGNLRVTHFKPGKEAKKDIKEKADENIINKKIKKSLLTSDFEVSTNSSFFCENDNVYGRPGSSYRIIRKSSKV</sequence>
<evidence type="ECO:0000313" key="2">
    <source>
        <dbReference type="Proteomes" id="UP000789702"/>
    </source>
</evidence>
<gene>
    <name evidence="1" type="ORF">DHETER_LOCUS536</name>
</gene>
<organism evidence="1 2">
    <name type="scientific">Dentiscutata heterogama</name>
    <dbReference type="NCBI Taxonomy" id="1316150"/>
    <lineage>
        <taxon>Eukaryota</taxon>
        <taxon>Fungi</taxon>
        <taxon>Fungi incertae sedis</taxon>
        <taxon>Mucoromycota</taxon>
        <taxon>Glomeromycotina</taxon>
        <taxon>Glomeromycetes</taxon>
        <taxon>Diversisporales</taxon>
        <taxon>Gigasporaceae</taxon>
        <taxon>Dentiscutata</taxon>
    </lineage>
</organism>
<accession>A0ACA9K0N5</accession>
<reference evidence="1" key="1">
    <citation type="submission" date="2021-06" db="EMBL/GenBank/DDBJ databases">
        <authorList>
            <person name="Kallberg Y."/>
            <person name="Tangrot J."/>
            <person name="Rosling A."/>
        </authorList>
    </citation>
    <scope>NUCLEOTIDE SEQUENCE</scope>
    <source>
        <strain evidence="1">IL203A</strain>
    </source>
</reference>
<dbReference type="EMBL" id="CAJVPU010000273">
    <property type="protein sequence ID" value="CAG8445503.1"/>
    <property type="molecule type" value="Genomic_DNA"/>
</dbReference>